<dbReference type="EMBL" id="BMAV01004942">
    <property type="protein sequence ID" value="GFY45621.1"/>
    <property type="molecule type" value="Genomic_DNA"/>
</dbReference>
<name>A0A8X6X3Y1_9ARAC</name>
<evidence type="ECO:0000313" key="1">
    <source>
        <dbReference type="EMBL" id="GFY45621.1"/>
    </source>
</evidence>
<accession>A0A8X6X3Y1</accession>
<comment type="caution">
    <text evidence="1">The sequence shown here is derived from an EMBL/GenBank/DDBJ whole genome shotgun (WGS) entry which is preliminary data.</text>
</comment>
<keyword evidence="2" id="KW-1185">Reference proteome</keyword>
<gene>
    <name evidence="1" type="ORF">TNIN_137971</name>
</gene>
<reference evidence="1" key="1">
    <citation type="submission" date="2020-08" db="EMBL/GenBank/DDBJ databases">
        <title>Multicomponent nature underlies the extraordinary mechanical properties of spider dragline silk.</title>
        <authorList>
            <person name="Kono N."/>
            <person name="Nakamura H."/>
            <person name="Mori M."/>
            <person name="Yoshida Y."/>
            <person name="Ohtoshi R."/>
            <person name="Malay A.D."/>
            <person name="Moran D.A.P."/>
            <person name="Tomita M."/>
            <person name="Numata K."/>
            <person name="Arakawa K."/>
        </authorList>
    </citation>
    <scope>NUCLEOTIDE SEQUENCE</scope>
</reference>
<sequence>MHYRGTTRRSKLSVIGESQTTPNVNYYFTTELLALCLNKSYLHGWITRKRRKVKRGTHKRSPLSRKLSMGTYSGNSQLSIMCPSTPFSVILYSDALGLTHIRLFEESDVILTQSQMTRFRKR</sequence>
<organism evidence="1 2">
    <name type="scientific">Trichonephila inaurata madagascariensis</name>
    <dbReference type="NCBI Taxonomy" id="2747483"/>
    <lineage>
        <taxon>Eukaryota</taxon>
        <taxon>Metazoa</taxon>
        <taxon>Ecdysozoa</taxon>
        <taxon>Arthropoda</taxon>
        <taxon>Chelicerata</taxon>
        <taxon>Arachnida</taxon>
        <taxon>Araneae</taxon>
        <taxon>Araneomorphae</taxon>
        <taxon>Entelegynae</taxon>
        <taxon>Araneoidea</taxon>
        <taxon>Nephilidae</taxon>
        <taxon>Trichonephila</taxon>
        <taxon>Trichonephila inaurata</taxon>
    </lineage>
</organism>
<protein>
    <submittedName>
        <fullName evidence="1">Uncharacterized protein</fullName>
    </submittedName>
</protein>
<proteinExistence type="predicted"/>
<dbReference type="Proteomes" id="UP000886998">
    <property type="component" value="Unassembled WGS sequence"/>
</dbReference>
<evidence type="ECO:0000313" key="2">
    <source>
        <dbReference type="Proteomes" id="UP000886998"/>
    </source>
</evidence>
<dbReference type="AlphaFoldDB" id="A0A8X6X3Y1"/>